<evidence type="ECO:0000313" key="2">
    <source>
        <dbReference type="EMBL" id="JAH74622.1"/>
    </source>
</evidence>
<accession>A0A0E9V998</accession>
<organism evidence="2">
    <name type="scientific">Anguilla anguilla</name>
    <name type="common">European freshwater eel</name>
    <name type="synonym">Muraena anguilla</name>
    <dbReference type="NCBI Taxonomy" id="7936"/>
    <lineage>
        <taxon>Eukaryota</taxon>
        <taxon>Metazoa</taxon>
        <taxon>Chordata</taxon>
        <taxon>Craniata</taxon>
        <taxon>Vertebrata</taxon>
        <taxon>Euteleostomi</taxon>
        <taxon>Actinopterygii</taxon>
        <taxon>Neopterygii</taxon>
        <taxon>Teleostei</taxon>
        <taxon>Anguilliformes</taxon>
        <taxon>Anguillidae</taxon>
        <taxon>Anguilla</taxon>
    </lineage>
</organism>
<name>A0A0E9V998_ANGAN</name>
<proteinExistence type="predicted"/>
<feature type="region of interest" description="Disordered" evidence="1">
    <location>
        <begin position="1"/>
        <end position="23"/>
    </location>
</feature>
<sequence length="23" mass="2571">MFAPLEGNGRCIAPTDQLRRPEV</sequence>
<dbReference type="AlphaFoldDB" id="A0A0E9V998"/>
<protein>
    <submittedName>
        <fullName evidence="2">Uncharacterized protein</fullName>
    </submittedName>
</protein>
<reference evidence="2" key="1">
    <citation type="submission" date="2014-11" db="EMBL/GenBank/DDBJ databases">
        <authorList>
            <person name="Amaro Gonzalez C."/>
        </authorList>
    </citation>
    <scope>NUCLEOTIDE SEQUENCE</scope>
</reference>
<dbReference type="EMBL" id="GBXM01033955">
    <property type="protein sequence ID" value="JAH74622.1"/>
    <property type="molecule type" value="Transcribed_RNA"/>
</dbReference>
<reference evidence="2" key="2">
    <citation type="journal article" date="2015" name="Fish Shellfish Immunol.">
        <title>Early steps in the European eel (Anguilla anguilla)-Vibrio vulnificus interaction in the gills: Role of the RtxA13 toxin.</title>
        <authorList>
            <person name="Callol A."/>
            <person name="Pajuelo D."/>
            <person name="Ebbesson L."/>
            <person name="Teles M."/>
            <person name="MacKenzie S."/>
            <person name="Amaro C."/>
        </authorList>
    </citation>
    <scope>NUCLEOTIDE SEQUENCE</scope>
</reference>
<evidence type="ECO:0000256" key="1">
    <source>
        <dbReference type="SAM" id="MobiDB-lite"/>
    </source>
</evidence>